<dbReference type="STRING" id="1043005.A0A074YR76"/>
<feature type="region of interest" description="Disordered" evidence="1">
    <location>
        <begin position="28"/>
        <end position="53"/>
    </location>
</feature>
<name>A0A074YR76_AURSE</name>
<dbReference type="Proteomes" id="UP000030641">
    <property type="component" value="Unassembled WGS sequence"/>
</dbReference>
<evidence type="ECO:0008006" key="4">
    <source>
        <dbReference type="Google" id="ProtNLM"/>
    </source>
</evidence>
<dbReference type="PANTHER" id="PTHR28142">
    <property type="entry name" value="MITOCHONDRIAL INNER MEMBRANE I-AAA PROTEASE SUPERCOMPLEX SUBUNIT MGR3-RELATED"/>
    <property type="match status" value="1"/>
</dbReference>
<accession>A0A074YR76</accession>
<gene>
    <name evidence="2" type="ORF">AUEXF2481DRAFT_25913</name>
</gene>
<dbReference type="OMA" id="QVAMMLE"/>
<protein>
    <recommendedName>
        <fullName evidence="4">TPR domain-containing protein</fullName>
    </recommendedName>
</protein>
<dbReference type="InterPro" id="IPR040201">
    <property type="entry name" value="Mrg3-like"/>
</dbReference>
<dbReference type="GeneID" id="25363104"/>
<evidence type="ECO:0000313" key="3">
    <source>
        <dbReference type="Proteomes" id="UP000030641"/>
    </source>
</evidence>
<dbReference type="PANTHER" id="PTHR28142:SF1">
    <property type="entry name" value="MITOCHONDRIAL INNER MEMBRANE I-AAA PROTEASE SUPERCOMPLEX SUBUNIT MGR3-RELATED"/>
    <property type="match status" value="1"/>
</dbReference>
<dbReference type="GO" id="GO:0051787">
    <property type="term" value="F:misfolded protein binding"/>
    <property type="evidence" value="ECO:0007669"/>
    <property type="project" value="TreeGrafter"/>
</dbReference>
<dbReference type="RefSeq" id="XP_013347274.1">
    <property type="nucleotide sequence ID" value="XM_013491820.1"/>
</dbReference>
<dbReference type="GO" id="GO:0031942">
    <property type="term" value="C:i-AAA complex"/>
    <property type="evidence" value="ECO:0007669"/>
    <property type="project" value="TreeGrafter"/>
</dbReference>
<dbReference type="InParanoid" id="A0A074YR76"/>
<keyword evidence="3" id="KW-1185">Reference proteome</keyword>
<proteinExistence type="predicted"/>
<dbReference type="EMBL" id="KL584751">
    <property type="protein sequence ID" value="KEQ98644.1"/>
    <property type="molecule type" value="Genomic_DNA"/>
</dbReference>
<dbReference type="HOGENOM" id="CLU_027223_1_0_1"/>
<dbReference type="InterPro" id="IPR011990">
    <property type="entry name" value="TPR-like_helical_dom_sf"/>
</dbReference>
<feature type="compositionally biased region" description="Polar residues" evidence="1">
    <location>
        <begin position="43"/>
        <end position="53"/>
    </location>
</feature>
<dbReference type="Gene3D" id="1.25.40.10">
    <property type="entry name" value="Tetratricopeptide repeat domain"/>
    <property type="match status" value="1"/>
</dbReference>
<dbReference type="AlphaFoldDB" id="A0A074YR76"/>
<sequence length="431" mass="48251">MFSRPATNALRGGLSSRTGATRCLSSISQAGRRPQMHSHARTSHNQNWQQSRGKASFTRGAKELWAAHPYLVSLAAATILAGSAGIAYANYLYSTYIIASFHNYPEPVAQKLRRAIYYTNIDLDPKNALKYYKQGLEIANELGMDPFSNEIIGVKIQVSALMEKIQNYPKAIQVLEILRNDCLAWEEKFGRLEDHKEKRTRIMKQLVALSVKLGDLYSNQYIQDGKAAEERLVWALETSLREKQRRREPGVLEKEGEWMSDNEMGASMEALAHNYEDQNKHYLAVPLFLQALNFKSDKDCHSVILMNNLAISIAQQNPPPSSETKPPSQAVLVENAKQWAQKALDLAADIQPPARDEECDVGCAVALHNLGMYHVPASPTYITNNLPGEFAEMNKDIIEAKKRYKEAVSLARAIGFEDGLENSSAALRRLS</sequence>
<organism evidence="2 3">
    <name type="scientific">Aureobasidium subglaciale (strain EXF-2481)</name>
    <name type="common">Aureobasidium pullulans var. subglaciale</name>
    <dbReference type="NCBI Taxonomy" id="1043005"/>
    <lineage>
        <taxon>Eukaryota</taxon>
        <taxon>Fungi</taxon>
        <taxon>Dikarya</taxon>
        <taxon>Ascomycota</taxon>
        <taxon>Pezizomycotina</taxon>
        <taxon>Dothideomycetes</taxon>
        <taxon>Dothideomycetidae</taxon>
        <taxon>Dothideales</taxon>
        <taxon>Saccotheciaceae</taxon>
        <taxon>Aureobasidium</taxon>
    </lineage>
</organism>
<evidence type="ECO:0000256" key="1">
    <source>
        <dbReference type="SAM" id="MobiDB-lite"/>
    </source>
</evidence>
<evidence type="ECO:0000313" key="2">
    <source>
        <dbReference type="EMBL" id="KEQ98644.1"/>
    </source>
</evidence>
<dbReference type="CDD" id="cd24145">
    <property type="entry name" value="Mgr3-like"/>
    <property type="match status" value="1"/>
</dbReference>
<dbReference type="OrthoDB" id="10050400at2759"/>
<dbReference type="GO" id="GO:0006515">
    <property type="term" value="P:protein quality control for misfolded or incompletely synthesized proteins"/>
    <property type="evidence" value="ECO:0007669"/>
    <property type="project" value="TreeGrafter"/>
</dbReference>
<reference evidence="2 3" key="1">
    <citation type="journal article" date="2014" name="BMC Genomics">
        <title>Genome sequencing of four Aureobasidium pullulans varieties: biotechnological potential, stress tolerance, and description of new species.</title>
        <authorList>
            <person name="Gostin Ar C."/>
            <person name="Ohm R.A."/>
            <person name="Kogej T."/>
            <person name="Sonjak S."/>
            <person name="Turk M."/>
            <person name="Zajc J."/>
            <person name="Zalar P."/>
            <person name="Grube M."/>
            <person name="Sun H."/>
            <person name="Han J."/>
            <person name="Sharma A."/>
            <person name="Chiniquy J."/>
            <person name="Ngan C.Y."/>
            <person name="Lipzen A."/>
            <person name="Barry K."/>
            <person name="Grigoriev I.V."/>
            <person name="Gunde-Cimerman N."/>
        </authorList>
    </citation>
    <scope>NUCLEOTIDE SEQUENCE [LARGE SCALE GENOMIC DNA]</scope>
    <source>
        <strain evidence="2 3">EXF-2481</strain>
    </source>
</reference>